<evidence type="ECO:0000313" key="19">
    <source>
        <dbReference type="RefSeq" id="XP_052752815.1"/>
    </source>
</evidence>
<evidence type="ECO:0000256" key="6">
    <source>
        <dbReference type="ARBA" id="ARBA00022490"/>
    </source>
</evidence>
<comment type="function">
    <text evidence="1">Component of the sarcoglycan complex, a subcomplex of the dystrophin-glycoprotein complex which forms a link between the F-actin cytoskeleton and the extracellular matrix.</text>
</comment>
<keyword evidence="7 13" id="KW-0812">Transmembrane</keyword>
<feature type="transmembrane region" description="Helical" evidence="13">
    <location>
        <begin position="304"/>
        <end position="328"/>
    </location>
</feature>
<dbReference type="RefSeq" id="XP_031764262.2">
    <property type="nucleotide sequence ID" value="XM_031908402.2"/>
</dbReference>
<evidence type="ECO:0000256" key="8">
    <source>
        <dbReference type="ARBA" id="ARBA00022989"/>
    </source>
</evidence>
<reference evidence="17 18" key="1">
    <citation type="submission" date="2025-05" db="UniProtKB">
        <authorList>
            <consortium name="RefSeq"/>
        </authorList>
    </citation>
    <scope>IDENTIFICATION</scope>
    <source>
        <tissue evidence="17 18">Whole larvae</tissue>
    </source>
</reference>
<gene>
    <name evidence="17 18 19 20" type="primary">LOC113514287</name>
</gene>
<keyword evidence="8 13" id="KW-1133">Transmembrane helix</keyword>
<evidence type="ECO:0000256" key="1">
    <source>
        <dbReference type="ARBA" id="ARBA00002860"/>
    </source>
</evidence>
<organism evidence="16 18">
    <name type="scientific">Galleria mellonella</name>
    <name type="common">Greater wax moth</name>
    <dbReference type="NCBI Taxonomy" id="7137"/>
    <lineage>
        <taxon>Eukaryota</taxon>
        <taxon>Metazoa</taxon>
        <taxon>Ecdysozoa</taxon>
        <taxon>Arthropoda</taxon>
        <taxon>Hexapoda</taxon>
        <taxon>Insecta</taxon>
        <taxon>Pterygota</taxon>
        <taxon>Neoptera</taxon>
        <taxon>Endopterygota</taxon>
        <taxon>Lepidoptera</taxon>
        <taxon>Glossata</taxon>
        <taxon>Ditrysia</taxon>
        <taxon>Pyraloidea</taxon>
        <taxon>Pyralidae</taxon>
        <taxon>Galleriinae</taxon>
        <taxon>Galleria</taxon>
    </lineage>
</organism>
<feature type="domain" description="Dystroglycan-type cadherin-like" evidence="15">
    <location>
        <begin position="8"/>
        <end position="122"/>
    </location>
</feature>
<dbReference type="PANTHER" id="PTHR10132">
    <property type="entry name" value="ALPHA-/EPSILON-SARCOGLYCAN FAMILY MEMBER"/>
    <property type="match status" value="1"/>
</dbReference>
<keyword evidence="11" id="KW-0206">Cytoskeleton</keyword>
<evidence type="ECO:0000313" key="18">
    <source>
        <dbReference type="RefSeq" id="XP_031764262.2"/>
    </source>
</evidence>
<dbReference type="RefSeq" id="XP_031764261.2">
    <property type="nucleotide sequence ID" value="XM_031908401.2"/>
</dbReference>
<evidence type="ECO:0000313" key="17">
    <source>
        <dbReference type="RefSeq" id="XP_031764261.2"/>
    </source>
</evidence>
<dbReference type="Pfam" id="PF05510">
    <property type="entry name" value="Sarcoglycan_2"/>
    <property type="match status" value="1"/>
</dbReference>
<feature type="chain" id="PRO_5045019425" evidence="14">
    <location>
        <begin position="20"/>
        <end position="531"/>
    </location>
</feature>
<keyword evidence="6" id="KW-0963">Cytoplasm</keyword>
<dbReference type="GeneID" id="113514287"/>
<evidence type="ECO:0000259" key="15">
    <source>
        <dbReference type="SMART" id="SM00736"/>
    </source>
</evidence>
<keyword evidence="9 13" id="KW-0472">Membrane</keyword>
<feature type="signal peptide" evidence="14">
    <location>
        <begin position="1"/>
        <end position="19"/>
    </location>
</feature>
<sequence length="531" mass="60103">MKTQILITVVGLLLATASSMHIHNAVETEMFAIPISPNLFNWTYQEFDQQYRFHASLKGKPELPSWLRYIYSGRHHSGFIFGTPPRGTKKPIMLEVIGLNRQDYETRRVLITLKVQPKEKMARHEVELKIDNLNVEDLLDEHRMSRLKDILRTKLWTESNQDLYTTFLASAIDLGARLPLKPEDGEGLVVRLGSSVPFSSELKRLREEVRPLSRLPSCPREYKRTTVERLFRDAGLTLDWCSFELYNTVYKDHATEHLEYLTEIPNTSKSAKSFKALDTRDEWTAPSKHALPSRSYTKQLTAAVAIPLLLLLLSVAALTSVLCFHYAAVRDPESEYFLENIFHICIEYRRRRRAHKSSKVELCRYGTGNSEQTQVAADNTSAKSHGVSPNNSLARPYSPKSTTNIAGSYNRPQPPPYMGSTTNSLHHRKSGNIDKTPSTSGHTPEHRGHLLEESLKLLNEANINSEFDKLPILKDPILDLADGTEDYVPIKPDHTGYVPIKPDTAGYVSMKADLDDIDVPDLTKFGIVGPI</sequence>
<dbReference type="RefSeq" id="XP_052752815.1">
    <property type="nucleotide sequence ID" value="XM_052896855.1"/>
</dbReference>
<dbReference type="InterPro" id="IPR048346">
    <property type="entry name" value="Sarcoglycan_N"/>
</dbReference>
<evidence type="ECO:0000256" key="11">
    <source>
        <dbReference type="ARBA" id="ARBA00023212"/>
    </source>
</evidence>
<keyword evidence="14" id="KW-0732">Signal</keyword>
<evidence type="ECO:0000256" key="5">
    <source>
        <dbReference type="ARBA" id="ARBA00022475"/>
    </source>
</evidence>
<dbReference type="Pfam" id="PF20989">
    <property type="entry name" value="Sarcoglycan_2_C"/>
    <property type="match status" value="1"/>
</dbReference>
<protein>
    <submittedName>
        <fullName evidence="17 18">Uncharacterized protein LOC113514287 isoform X1</fullName>
    </submittedName>
</protein>
<dbReference type="RefSeq" id="XP_052752816.1">
    <property type="nucleotide sequence ID" value="XM_052896856.1"/>
</dbReference>
<comment type="subcellular location">
    <subcellularLocation>
        <location evidence="3">Cell membrane</location>
        <location evidence="3">Sarcolemma</location>
        <topology evidence="3">Single-pass membrane protein</topology>
    </subcellularLocation>
    <subcellularLocation>
        <location evidence="2">Cytoplasm</location>
        <location evidence="2">Cytoskeleton</location>
    </subcellularLocation>
</comment>
<evidence type="ECO:0000256" key="4">
    <source>
        <dbReference type="ARBA" id="ARBA00007721"/>
    </source>
</evidence>
<keyword evidence="10" id="KW-0325">Glycoprotein</keyword>
<dbReference type="InterPro" id="IPR008908">
    <property type="entry name" value="Sarcoglycan_alpha/epsilon"/>
</dbReference>
<evidence type="ECO:0000256" key="12">
    <source>
        <dbReference type="SAM" id="MobiDB-lite"/>
    </source>
</evidence>
<dbReference type="SMART" id="SM00736">
    <property type="entry name" value="CADG"/>
    <property type="match status" value="1"/>
</dbReference>
<dbReference type="Proteomes" id="UP001652740">
    <property type="component" value="Unplaced"/>
</dbReference>
<feature type="compositionally biased region" description="Polar residues" evidence="12">
    <location>
        <begin position="371"/>
        <end position="411"/>
    </location>
</feature>
<dbReference type="PANTHER" id="PTHR10132:SF14">
    <property type="entry name" value="SARCOGLYCAN ALPHA, ISOFORM C"/>
    <property type="match status" value="1"/>
</dbReference>
<evidence type="ECO:0000256" key="2">
    <source>
        <dbReference type="ARBA" id="ARBA00004245"/>
    </source>
</evidence>
<evidence type="ECO:0000256" key="9">
    <source>
        <dbReference type="ARBA" id="ARBA00023136"/>
    </source>
</evidence>
<accession>A0A6J3BV64</accession>
<dbReference type="InterPro" id="IPR048347">
    <property type="entry name" value="Sarcoglycan_C"/>
</dbReference>
<name>A0A6J3BV64_GALME</name>
<feature type="compositionally biased region" description="Polar residues" evidence="12">
    <location>
        <begin position="433"/>
        <end position="442"/>
    </location>
</feature>
<evidence type="ECO:0000313" key="20">
    <source>
        <dbReference type="RefSeq" id="XP_052752816.1"/>
    </source>
</evidence>
<evidence type="ECO:0000256" key="13">
    <source>
        <dbReference type="SAM" id="Phobius"/>
    </source>
</evidence>
<keyword evidence="16" id="KW-1185">Reference proteome</keyword>
<feature type="region of interest" description="Disordered" evidence="12">
    <location>
        <begin position="371"/>
        <end position="447"/>
    </location>
</feature>
<evidence type="ECO:0000256" key="10">
    <source>
        <dbReference type="ARBA" id="ARBA00023180"/>
    </source>
</evidence>
<proteinExistence type="inferred from homology"/>
<dbReference type="InterPro" id="IPR006644">
    <property type="entry name" value="Cadg"/>
</dbReference>
<evidence type="ECO:0000256" key="14">
    <source>
        <dbReference type="SAM" id="SignalP"/>
    </source>
</evidence>
<keyword evidence="5" id="KW-1003">Cell membrane</keyword>
<evidence type="ECO:0000256" key="7">
    <source>
        <dbReference type="ARBA" id="ARBA00022692"/>
    </source>
</evidence>
<evidence type="ECO:0000313" key="16">
    <source>
        <dbReference type="Proteomes" id="UP001652740"/>
    </source>
</evidence>
<comment type="similarity">
    <text evidence="4">Belongs to the sarcoglycan alpha/epsilon family.</text>
</comment>
<evidence type="ECO:0000256" key="3">
    <source>
        <dbReference type="ARBA" id="ARBA00004513"/>
    </source>
</evidence>